<feature type="transmembrane region" description="Helical" evidence="1">
    <location>
        <begin position="144"/>
        <end position="170"/>
    </location>
</feature>
<evidence type="ECO:0000256" key="1">
    <source>
        <dbReference type="SAM" id="Phobius"/>
    </source>
</evidence>
<gene>
    <name evidence="2" type="ORF">HLPCO_000814</name>
</gene>
<dbReference type="STRING" id="1033810.HLPCO_000814"/>
<reference evidence="2 3" key="1">
    <citation type="journal article" date="2011" name="J. Bacteriol.">
        <title>Genome sequence of Haloplasma contractile, an unusual contractile bacterium from a deep-sea anoxic brine lake.</title>
        <authorList>
            <person name="Antunes A."/>
            <person name="Alam I."/>
            <person name="El Dorry H."/>
            <person name="Siam R."/>
            <person name="Robertson A."/>
            <person name="Bajic V.B."/>
            <person name="Stingl U."/>
        </authorList>
    </citation>
    <scope>NUCLEOTIDE SEQUENCE [LARGE SCALE GENOMIC DNA]</scope>
    <source>
        <strain evidence="2 3">SSD-17B</strain>
    </source>
</reference>
<feature type="transmembrane region" description="Helical" evidence="1">
    <location>
        <begin position="232"/>
        <end position="252"/>
    </location>
</feature>
<dbReference type="RefSeq" id="WP_008826795.1">
    <property type="nucleotide sequence ID" value="NZ_AFNU02000002.1"/>
</dbReference>
<keyword evidence="3" id="KW-1185">Reference proteome</keyword>
<feature type="transmembrane region" description="Helical" evidence="1">
    <location>
        <begin position="50"/>
        <end position="69"/>
    </location>
</feature>
<reference evidence="2 3" key="2">
    <citation type="journal article" date="2013" name="PLoS ONE">
        <title>INDIGO - INtegrated Data Warehouse of MIcrobial GenOmes with Examples from the Red Sea Extremophiles.</title>
        <authorList>
            <person name="Alam I."/>
            <person name="Antunes A."/>
            <person name="Kamau A.A."/>
            <person name="Ba Alawi W."/>
            <person name="Kalkatawi M."/>
            <person name="Stingl U."/>
            <person name="Bajic V.B."/>
        </authorList>
    </citation>
    <scope>NUCLEOTIDE SEQUENCE [LARGE SCALE GENOMIC DNA]</scope>
    <source>
        <strain evidence="2 3">SSD-17B</strain>
    </source>
</reference>
<name>U2FK53_9MOLU</name>
<dbReference type="Pfam" id="PF06182">
    <property type="entry name" value="ABC2_membrane_6"/>
    <property type="match status" value="1"/>
</dbReference>
<keyword evidence="1" id="KW-0472">Membrane</keyword>
<dbReference type="eggNOG" id="COG3694">
    <property type="taxonomic scope" value="Bacteria"/>
</dbReference>
<dbReference type="PANTHER" id="PTHR36833">
    <property type="entry name" value="SLR0610 PROTEIN-RELATED"/>
    <property type="match status" value="1"/>
</dbReference>
<dbReference type="PANTHER" id="PTHR36833:SF1">
    <property type="entry name" value="INTEGRAL MEMBRANE TRANSPORT PROTEIN"/>
    <property type="match status" value="1"/>
</dbReference>
<protein>
    <submittedName>
        <fullName evidence="2">ABC transporter permease protein</fullName>
    </submittedName>
</protein>
<proteinExistence type="predicted"/>
<keyword evidence="1" id="KW-1133">Transmembrane helix</keyword>
<accession>U2FK53</accession>
<dbReference type="InParanoid" id="U2FK53"/>
<evidence type="ECO:0000313" key="3">
    <source>
        <dbReference type="Proteomes" id="UP000005707"/>
    </source>
</evidence>
<dbReference type="AlphaFoldDB" id="U2FK53"/>
<feature type="transmembrane region" description="Helical" evidence="1">
    <location>
        <begin position="21"/>
        <end position="44"/>
    </location>
</feature>
<keyword evidence="1" id="KW-0812">Transmembrane</keyword>
<dbReference type="EMBL" id="AFNU02000002">
    <property type="protein sequence ID" value="ERJ13195.1"/>
    <property type="molecule type" value="Genomic_DNA"/>
</dbReference>
<feature type="transmembrane region" description="Helical" evidence="1">
    <location>
        <begin position="201"/>
        <end position="220"/>
    </location>
</feature>
<evidence type="ECO:0000313" key="2">
    <source>
        <dbReference type="EMBL" id="ERJ13195.1"/>
    </source>
</evidence>
<dbReference type="OrthoDB" id="9788195at2"/>
<dbReference type="Proteomes" id="UP000005707">
    <property type="component" value="Unassembled WGS sequence"/>
</dbReference>
<organism evidence="2 3">
    <name type="scientific">Haloplasma contractile SSD-17B</name>
    <dbReference type="NCBI Taxonomy" id="1033810"/>
    <lineage>
        <taxon>Bacteria</taxon>
        <taxon>Bacillati</taxon>
        <taxon>Mycoplasmatota</taxon>
        <taxon>Mollicutes</taxon>
        <taxon>Haloplasmatales</taxon>
        <taxon>Haloplasmataceae</taxon>
        <taxon>Haloplasma</taxon>
    </lineage>
</organism>
<sequence>MNLYFNYLKVLFKSQLEYRTSFILLSIGQFFVPFVIFISIFFLFQRFDQIAGWSLYEVALCYAIVHIGFSVSECFARGFDAFSGLVINGEFDRLLVRPRTTFLQVIGSKFEFTRIGRFSQSIIVLIYALSNLSVDWNLYKVITFILMILSAIVIFTGIYMLGATFCFFTIEGIEFINIFTDGGREITQYPLNIYKDWFRKFFTYVIPLGTVNYLPLMYILEKGNLKQPTWTYMVIPLYGMLFIIPCILIWNFGVRHYKSSGS</sequence>
<dbReference type="InterPro" id="IPR010390">
    <property type="entry name" value="ABC-2_transporter-like"/>
</dbReference>
<comment type="caution">
    <text evidence="2">The sequence shown here is derived from an EMBL/GenBank/DDBJ whole genome shotgun (WGS) entry which is preliminary data.</text>
</comment>